<evidence type="ECO:0000256" key="2">
    <source>
        <dbReference type="ARBA" id="ARBA00004728"/>
    </source>
</evidence>
<dbReference type="AlphaFoldDB" id="K6XA09"/>
<keyword evidence="9" id="KW-0444">Lipid biosynthesis</keyword>
<dbReference type="UniPathway" id="UPA00557">
    <property type="reaction ID" value="UER00613"/>
</dbReference>
<dbReference type="CDD" id="cd07989">
    <property type="entry name" value="LPLAT_AGPAT-like"/>
    <property type="match status" value="1"/>
</dbReference>
<dbReference type="GO" id="GO:0006654">
    <property type="term" value="P:phosphatidic acid biosynthetic process"/>
    <property type="evidence" value="ECO:0007669"/>
    <property type="project" value="TreeGrafter"/>
</dbReference>
<evidence type="ECO:0000256" key="4">
    <source>
        <dbReference type="ARBA" id="ARBA00008655"/>
    </source>
</evidence>
<evidence type="ECO:0000256" key="6">
    <source>
        <dbReference type="ARBA" id="ARBA00016139"/>
    </source>
</evidence>
<feature type="domain" description="Phospholipid/glycerol acyltransferase" evidence="11">
    <location>
        <begin position="67"/>
        <end position="182"/>
    </location>
</feature>
<dbReference type="InterPro" id="IPR004552">
    <property type="entry name" value="AGP_acyltrans"/>
</dbReference>
<gene>
    <name evidence="12" type="primary">plsC</name>
    <name evidence="12" type="ORF">GARC_0472</name>
</gene>
<keyword evidence="10" id="KW-1133">Transmembrane helix</keyword>
<evidence type="ECO:0000313" key="12">
    <source>
        <dbReference type="EMBL" id="GAC17454.1"/>
    </source>
</evidence>
<keyword evidence="10" id="KW-0472">Membrane</keyword>
<evidence type="ECO:0000256" key="7">
    <source>
        <dbReference type="ARBA" id="ARBA00022679"/>
    </source>
</evidence>
<keyword evidence="9" id="KW-1208">Phospholipid metabolism</keyword>
<dbReference type="Proteomes" id="UP000006327">
    <property type="component" value="Unassembled WGS sequence"/>
</dbReference>
<dbReference type="RefSeq" id="WP_007616264.1">
    <property type="nucleotide sequence ID" value="NZ_BAEO01000007.1"/>
</dbReference>
<reference evidence="12 13" key="1">
    <citation type="journal article" date="2017" name="Antonie Van Leeuwenhoek">
        <title>Rhizobium rhizosphaerae sp. nov., a novel species isolated from rice rhizosphere.</title>
        <authorList>
            <person name="Zhao J.J."/>
            <person name="Zhang J."/>
            <person name="Zhang R.J."/>
            <person name="Zhang C.W."/>
            <person name="Yin H.Q."/>
            <person name="Zhang X.X."/>
        </authorList>
    </citation>
    <scope>NUCLEOTIDE SEQUENCE [LARGE SCALE GENOMIC DNA]</scope>
    <source>
        <strain evidence="12 13">BSs20135</strain>
    </source>
</reference>
<name>K6XA09_9ALTE</name>
<keyword evidence="10" id="KW-0812">Transmembrane</keyword>
<dbReference type="EMBL" id="BAEO01000007">
    <property type="protein sequence ID" value="GAC17454.1"/>
    <property type="molecule type" value="Genomic_DNA"/>
</dbReference>
<keyword evidence="13" id="KW-1185">Reference proteome</keyword>
<keyword evidence="7 9" id="KW-0808">Transferase</keyword>
<comment type="domain">
    <text evidence="9">The HXXXXD motif is essential for acyltransferase activity and may constitute the binding site for the phosphate moiety of the glycerol-3-phosphate.</text>
</comment>
<evidence type="ECO:0000256" key="3">
    <source>
        <dbReference type="ARBA" id="ARBA00005189"/>
    </source>
</evidence>
<feature type="transmembrane region" description="Helical" evidence="10">
    <location>
        <begin position="7"/>
        <end position="29"/>
    </location>
</feature>
<evidence type="ECO:0000256" key="1">
    <source>
        <dbReference type="ARBA" id="ARBA00001141"/>
    </source>
</evidence>
<dbReference type="eggNOG" id="COG0204">
    <property type="taxonomic scope" value="Bacteria"/>
</dbReference>
<dbReference type="NCBIfam" id="TIGR00530">
    <property type="entry name" value="AGP_acyltrn"/>
    <property type="match status" value="1"/>
</dbReference>
<dbReference type="STRING" id="493475.GARC_0472"/>
<proteinExistence type="inferred from homology"/>
<organism evidence="12 13">
    <name type="scientific">Paraglaciecola arctica BSs20135</name>
    <dbReference type="NCBI Taxonomy" id="493475"/>
    <lineage>
        <taxon>Bacteria</taxon>
        <taxon>Pseudomonadati</taxon>
        <taxon>Pseudomonadota</taxon>
        <taxon>Gammaproteobacteria</taxon>
        <taxon>Alteromonadales</taxon>
        <taxon>Alteromonadaceae</taxon>
        <taxon>Paraglaciecola</taxon>
    </lineage>
</organism>
<comment type="pathway">
    <text evidence="2">Phospholipid metabolism; CDP-diacylglycerol biosynthesis; CDP-diacylglycerol from sn-glycerol 3-phosphate: step 2/3.</text>
</comment>
<protein>
    <recommendedName>
        <fullName evidence="6 9">1-acyl-sn-glycerol-3-phosphate acyltransferase</fullName>
        <ecNumber evidence="5 9">2.3.1.51</ecNumber>
    </recommendedName>
</protein>
<comment type="similarity">
    <text evidence="4 9">Belongs to the 1-acyl-sn-glycerol-3-phosphate acyltransferase family.</text>
</comment>
<keyword evidence="8 9" id="KW-0012">Acyltransferase</keyword>
<dbReference type="SUPFAM" id="SSF69593">
    <property type="entry name" value="Glycerol-3-phosphate (1)-acyltransferase"/>
    <property type="match status" value="1"/>
</dbReference>
<dbReference type="InterPro" id="IPR002123">
    <property type="entry name" value="Plipid/glycerol_acylTrfase"/>
</dbReference>
<comment type="caution">
    <text evidence="12">The sequence shown here is derived from an EMBL/GenBank/DDBJ whole genome shotgun (WGS) entry which is preliminary data.</text>
</comment>
<evidence type="ECO:0000256" key="5">
    <source>
        <dbReference type="ARBA" id="ARBA00013211"/>
    </source>
</evidence>
<dbReference type="OrthoDB" id="5290997at2"/>
<dbReference type="Pfam" id="PF01553">
    <property type="entry name" value="Acyltransferase"/>
    <property type="match status" value="1"/>
</dbReference>
<evidence type="ECO:0000313" key="13">
    <source>
        <dbReference type="Proteomes" id="UP000006327"/>
    </source>
</evidence>
<dbReference type="GO" id="GO:0003841">
    <property type="term" value="F:1-acylglycerol-3-phosphate O-acyltransferase activity"/>
    <property type="evidence" value="ECO:0007669"/>
    <property type="project" value="UniProtKB-UniRule"/>
</dbReference>
<evidence type="ECO:0000256" key="9">
    <source>
        <dbReference type="RuleBase" id="RU361267"/>
    </source>
</evidence>
<dbReference type="GO" id="GO:0016024">
    <property type="term" value="P:CDP-diacylglycerol biosynthetic process"/>
    <property type="evidence" value="ECO:0007669"/>
    <property type="project" value="UniProtKB-UniPathway"/>
</dbReference>
<keyword evidence="9" id="KW-0443">Lipid metabolism</keyword>
<dbReference type="SMART" id="SM00563">
    <property type="entry name" value="PlsC"/>
    <property type="match status" value="1"/>
</dbReference>
<dbReference type="EC" id="2.3.1.51" evidence="5 9"/>
<dbReference type="PANTHER" id="PTHR10434:SF11">
    <property type="entry name" value="1-ACYL-SN-GLYCEROL-3-PHOSPHATE ACYLTRANSFERASE"/>
    <property type="match status" value="1"/>
</dbReference>
<comment type="catalytic activity">
    <reaction evidence="1 9">
        <text>a 1-acyl-sn-glycero-3-phosphate + an acyl-CoA = a 1,2-diacyl-sn-glycero-3-phosphate + CoA</text>
        <dbReference type="Rhea" id="RHEA:19709"/>
        <dbReference type="ChEBI" id="CHEBI:57287"/>
        <dbReference type="ChEBI" id="CHEBI:57970"/>
        <dbReference type="ChEBI" id="CHEBI:58342"/>
        <dbReference type="ChEBI" id="CHEBI:58608"/>
        <dbReference type="EC" id="2.3.1.51"/>
    </reaction>
</comment>
<evidence type="ECO:0000256" key="8">
    <source>
        <dbReference type="ARBA" id="ARBA00023315"/>
    </source>
</evidence>
<accession>K6XA09</accession>
<dbReference type="GO" id="GO:0005886">
    <property type="term" value="C:plasma membrane"/>
    <property type="evidence" value="ECO:0007669"/>
    <property type="project" value="TreeGrafter"/>
</dbReference>
<dbReference type="PANTHER" id="PTHR10434">
    <property type="entry name" value="1-ACYL-SN-GLYCEROL-3-PHOSPHATE ACYLTRANSFERASE"/>
    <property type="match status" value="1"/>
</dbReference>
<evidence type="ECO:0000259" key="11">
    <source>
        <dbReference type="SMART" id="SM00563"/>
    </source>
</evidence>
<comment type="pathway">
    <text evidence="3">Lipid metabolism.</text>
</comment>
<evidence type="ECO:0000256" key="10">
    <source>
        <dbReference type="SAM" id="Phobius"/>
    </source>
</evidence>
<keyword evidence="9" id="KW-0594">Phospholipid biosynthesis</keyword>
<sequence>MLALFRIVTIFFYFLLINIVLILICLLRPFHRDNVHAAGILYSSISVLLGLKLEVRVPDSVKQGGPYVFIANHQNSYDLLTICAAALKGTVTVGKKSLIWLPVVGQVYWLTGNIMIDRKNSGRALDTLQDTVQKIQKKRLSVWFFPEGTRSNGRGLLPFKTGAFRIAKATNEPIVMVTASRLHQKIKLNRWDNGTLLIALSEAEFMDENKSIKQNAAYFHQKMQLQIKDLDAELDNKVG</sequence>